<feature type="compositionally biased region" description="Basic and acidic residues" evidence="7">
    <location>
        <begin position="332"/>
        <end position="341"/>
    </location>
</feature>
<feature type="domain" description="Pecanex C-terminal" evidence="8">
    <location>
        <begin position="1653"/>
        <end position="1877"/>
    </location>
</feature>
<feature type="region of interest" description="Disordered" evidence="7">
    <location>
        <begin position="1103"/>
        <end position="1126"/>
    </location>
</feature>
<feature type="transmembrane region" description="Helical" evidence="6">
    <location>
        <begin position="891"/>
        <end position="911"/>
    </location>
</feature>
<feature type="compositionally biased region" description="Low complexity" evidence="7">
    <location>
        <begin position="650"/>
        <end position="660"/>
    </location>
</feature>
<feature type="region of interest" description="Disordered" evidence="7">
    <location>
        <begin position="1150"/>
        <end position="1185"/>
    </location>
</feature>
<evidence type="ECO:0000256" key="4">
    <source>
        <dbReference type="ARBA" id="ARBA00022989"/>
    </source>
</evidence>
<feature type="compositionally biased region" description="Polar residues" evidence="7">
    <location>
        <begin position="613"/>
        <end position="635"/>
    </location>
</feature>
<evidence type="ECO:0000256" key="5">
    <source>
        <dbReference type="ARBA" id="ARBA00023136"/>
    </source>
</evidence>
<feature type="compositionally biased region" description="Polar residues" evidence="7">
    <location>
        <begin position="1916"/>
        <end position="1927"/>
    </location>
</feature>
<evidence type="ECO:0000259" key="8">
    <source>
        <dbReference type="Pfam" id="PF05041"/>
    </source>
</evidence>
<feature type="compositionally biased region" description="Basic and acidic residues" evidence="7">
    <location>
        <begin position="309"/>
        <end position="323"/>
    </location>
</feature>
<feature type="compositionally biased region" description="Basic and acidic residues" evidence="7">
    <location>
        <begin position="1151"/>
        <end position="1160"/>
    </location>
</feature>
<dbReference type="Pfam" id="PF05041">
    <property type="entry name" value="Pecanex_C"/>
    <property type="match status" value="1"/>
</dbReference>
<evidence type="ECO:0000256" key="7">
    <source>
        <dbReference type="SAM" id="MobiDB-lite"/>
    </source>
</evidence>
<dbReference type="GO" id="GO:0016020">
    <property type="term" value="C:membrane"/>
    <property type="evidence" value="ECO:0007669"/>
    <property type="project" value="UniProtKB-SubCell"/>
</dbReference>
<reference evidence="9 10" key="1">
    <citation type="submission" date="2024-10" db="EMBL/GenBank/DDBJ databases">
        <authorList>
            <person name="Kim D."/>
        </authorList>
    </citation>
    <scope>NUCLEOTIDE SEQUENCE [LARGE SCALE GENOMIC DNA]</scope>
    <source>
        <strain evidence="9">Taebaek</strain>
    </source>
</reference>
<proteinExistence type="inferred from homology"/>
<dbReference type="PANTHER" id="PTHR12372">
    <property type="entry name" value="PECANEX"/>
    <property type="match status" value="1"/>
</dbReference>
<gene>
    <name evidence="9" type="ORF">niasHS_002599</name>
</gene>
<feature type="compositionally biased region" description="Basic and acidic residues" evidence="7">
    <location>
        <begin position="447"/>
        <end position="460"/>
    </location>
</feature>
<feature type="transmembrane region" description="Helical" evidence="6">
    <location>
        <begin position="1054"/>
        <end position="1074"/>
    </location>
</feature>
<feature type="region of interest" description="Disordered" evidence="7">
    <location>
        <begin position="158"/>
        <end position="247"/>
    </location>
</feature>
<feature type="compositionally biased region" description="Polar residues" evidence="7">
    <location>
        <begin position="694"/>
        <end position="703"/>
    </location>
</feature>
<keyword evidence="5 6" id="KW-0472">Membrane</keyword>
<sequence>MAFGGHIANIAREGIWASLTGGWYYEPANSLFCNTLHLYIWSLLFVLPILFGLSIHGSNEQHNYGHAIIYLSLLGFLFVFIKMSVAFLHHIFDTVQPIKYKSKKNTVGLQDESQKLARGTRLSGSSISATRPIGSSNALEAIEMVDIRRNINRLRNEADTVNTEQSDECKTKMDDENTERERKGNREAYYHSLPSFGHSNRNSPSKNKVDNNQNDDACSSRSSTSASELCSDNFLPNPTNRRRKGRHSVGVELANTADSFGLLPKNNPPFPQQKQRKFSEPIGTNRANATLKKHSPGEWHETFGQNWQSERRKNIQKANERSTLRRNNSTKNPRELRRNTIREDEIKRRATNLALGVFVDGIEMDNTPNQRREREYLLRDIFMSGAEMNPSSVFSNKNDLIENQQVKYSDINNDTGVSEIDSEQQEPCCSSSLFTTPNVPNTLINSENKEESTPKKDLQMPDSIRESSVDFVMNASEAEDLKGQITKFLEDLIAKHPEAMDAIESVRMNRLMKRGTKALNGEDNRTEKDERTFLHSDNSNEGNAGASCSYNQSHHLEINPMDTSPGAVHAFQDEHGNWLTYWFGSKNSGTAQPFVHLPSSLDKSKHEKRKVSSDNSNNGQSYKEQPTVVNVIDTSSARDVEKGQTRHRLSISSSSDNESFSSEEHPTESDKKLPAENSSSSDEASRYIKPMNLLRTNVGTTDETGGPTESKAEPMAQESQMSSDSSSHLTLMQRLCHLTTGELEPTPRVVSHSRTRSLRLPMVTASNVLERMEGSPFRLLNDLQMGRPLPSGLLFYHSVRDALHSRPRQKYCYRLILPNWLNWWPFGREKRVPNCNESLRRAFTLKLDRLSLITIFDRNSSVVSSIFDILLALSVGFLAILMLYRRVYTEVSLLFFSFTVAGAQFSLLKSVQPDSASPVHGFNWLVSYSRPIYFLILSSLILFLDWTNFSVRTSLDWHPSWLRLYSDLPLRLSLHDFCAGFLLFLPLVFTFGLLPQVNTLCMHLLEQFDTHCFGATASLSLLSSIFSVCRSVLSVAVLLGVLTIVQLFSTEDNFVSSVGFSVFVSLTNAFAYLLSRESSAHQFVKLLWDAIWLNVTAANTSAPTARNKHNAQKEKQHQLQQQHSSQLTLNGQSQSKQLLSCCIFTNEENNSVERRRPEKEGTEEEEEKTTHGKGEEKAEEQRTEEHCPTQQTLILRAQHNLFSATLRFLLFFGMHRTLLFQTGQPLFQVLLSASFFLLSLLNHHFYPQMRAKNPWKIIARPIFRSHEFDQFEPTREAKLTLFEKIHVWMISSEKNVLLPLLVISLMSTSGMAWSARNGHFSILVLTICAFRLARTGYSQPNLLRLPLLISWGSAFHAFAQPFSIPHSGLTLAQALLSTILSAPLNPFLGSSFFLMSYIRPIKFWERDYNTKRIDHSKLRLASQLDRSPMIDDSNLNSIFYEHLTRSLQISLAGDLLLGRWACTVQPGDCFVLSSNYLNCMIHLVECGNGFVTFQLRGLEFRGTYCHQREMEAISEDWAENNATFFTVAKYVVDGYSISDNSAVNMLQIHELRRLLVSFYVKCMIFYAIDSPQLSVWLADDIVLTALDKIHRNPRFVDFDPVFCAANDEDFDINLGGLSRQSFTLIYAGWVEFCLKRKSADTDNENGCNSVQNVSLVTSFCFALSMLGRRALGTAAYNRHSSAAESFLFGMHTLFKGDMRIAHPADEWVFADLDILNSVVFSAIRMALKLHQDHFAAVVDLDEPAELFELIDDYRKRLFISHEHDPEWRRAILANKPSLLALRHICDDGQQGDYKIIMLNKRHLDMRVIKLNRECVRAFWAGQQQELIFLRNKNPERGSIQNARQVLRNIINSSADQPIGYPIYVSPLTTSFVETHNQLGLVLGPSLTFSRCTKFFRALFGRVRANFGSSGGSAVIPTSSLHQQSQGPPSAVPSANPLPSIAAVDTIRSTH</sequence>
<dbReference type="InterPro" id="IPR007735">
    <property type="entry name" value="Pecanex_C"/>
</dbReference>
<evidence type="ECO:0000313" key="10">
    <source>
        <dbReference type="Proteomes" id="UP001620645"/>
    </source>
</evidence>
<feature type="region of interest" description="Disordered" evidence="7">
    <location>
        <begin position="1916"/>
        <end position="1937"/>
    </location>
</feature>
<feature type="transmembrane region" description="Helical" evidence="6">
    <location>
        <begin position="972"/>
        <end position="994"/>
    </location>
</feature>
<comment type="caution">
    <text evidence="9">The sequence shown here is derived from an EMBL/GenBank/DDBJ whole genome shotgun (WGS) entry which is preliminary data.</text>
</comment>
<feature type="compositionally biased region" description="Basic and acidic residues" evidence="7">
    <location>
        <begin position="167"/>
        <end position="189"/>
    </location>
</feature>
<keyword evidence="10" id="KW-1185">Reference proteome</keyword>
<evidence type="ECO:0000256" key="3">
    <source>
        <dbReference type="ARBA" id="ARBA00022692"/>
    </source>
</evidence>
<feature type="region of interest" description="Disordered" evidence="7">
    <location>
        <begin position="428"/>
        <end position="460"/>
    </location>
</feature>
<feature type="compositionally biased region" description="Low complexity" evidence="7">
    <location>
        <begin position="219"/>
        <end position="231"/>
    </location>
</feature>
<feature type="transmembrane region" description="Helical" evidence="6">
    <location>
        <begin position="36"/>
        <end position="55"/>
    </location>
</feature>
<dbReference type="EMBL" id="JBICCN010000015">
    <property type="protein sequence ID" value="KAL3103413.1"/>
    <property type="molecule type" value="Genomic_DNA"/>
</dbReference>
<feature type="compositionally biased region" description="Basic and acidic residues" evidence="7">
    <location>
        <begin position="662"/>
        <end position="674"/>
    </location>
</feature>
<feature type="transmembrane region" description="Helical" evidence="6">
    <location>
        <begin position="862"/>
        <end position="884"/>
    </location>
</feature>
<keyword evidence="3 6" id="KW-0812">Transmembrane</keyword>
<dbReference type="InterPro" id="IPR039797">
    <property type="entry name" value="Pecanex"/>
</dbReference>
<evidence type="ECO:0000256" key="6">
    <source>
        <dbReference type="RuleBase" id="RU367089"/>
    </source>
</evidence>
<comment type="caution">
    <text evidence="6">Lacks conserved residue(s) required for the propagation of feature annotation.</text>
</comment>
<feature type="transmembrane region" description="Helical" evidence="6">
    <location>
        <begin position="931"/>
        <end position="951"/>
    </location>
</feature>
<feature type="transmembrane region" description="Helical" evidence="6">
    <location>
        <begin position="1014"/>
        <end position="1042"/>
    </location>
</feature>
<feature type="transmembrane region" description="Helical" evidence="6">
    <location>
        <begin position="67"/>
        <end position="92"/>
    </location>
</feature>
<dbReference type="PANTHER" id="PTHR12372:SF7">
    <property type="entry name" value="PROTEIN PECANEX"/>
    <property type="match status" value="1"/>
</dbReference>
<feature type="compositionally biased region" description="Polar residues" evidence="7">
    <location>
        <begin position="428"/>
        <end position="446"/>
    </location>
</feature>
<feature type="compositionally biased region" description="Basic and acidic residues" evidence="7">
    <location>
        <begin position="1168"/>
        <end position="1185"/>
    </location>
</feature>
<evidence type="ECO:0000256" key="1">
    <source>
        <dbReference type="ARBA" id="ARBA00004141"/>
    </source>
</evidence>
<feature type="compositionally biased region" description="Polar residues" evidence="7">
    <location>
        <begin position="197"/>
        <end position="217"/>
    </location>
</feature>
<evidence type="ECO:0000256" key="2">
    <source>
        <dbReference type="ARBA" id="ARBA00010170"/>
    </source>
</evidence>
<comment type="subcellular location">
    <subcellularLocation>
        <location evidence="1 6">Membrane</location>
        <topology evidence="1 6">Multi-pass membrane protein</topology>
    </subcellularLocation>
</comment>
<keyword evidence="4 6" id="KW-1133">Transmembrane helix</keyword>
<evidence type="ECO:0000313" key="9">
    <source>
        <dbReference type="EMBL" id="KAL3103413.1"/>
    </source>
</evidence>
<name>A0ABD2KKF8_HETSC</name>
<accession>A0ABD2KKF8</accession>
<protein>
    <recommendedName>
        <fullName evidence="6">Pecanex-like protein</fullName>
    </recommendedName>
</protein>
<feature type="region of interest" description="Disordered" evidence="7">
    <location>
        <begin position="259"/>
        <end position="341"/>
    </location>
</feature>
<organism evidence="9 10">
    <name type="scientific">Heterodera schachtii</name>
    <name type="common">Sugarbeet cyst nematode worm</name>
    <name type="synonym">Tylenchus schachtii</name>
    <dbReference type="NCBI Taxonomy" id="97005"/>
    <lineage>
        <taxon>Eukaryota</taxon>
        <taxon>Metazoa</taxon>
        <taxon>Ecdysozoa</taxon>
        <taxon>Nematoda</taxon>
        <taxon>Chromadorea</taxon>
        <taxon>Rhabditida</taxon>
        <taxon>Tylenchina</taxon>
        <taxon>Tylenchomorpha</taxon>
        <taxon>Tylenchoidea</taxon>
        <taxon>Heteroderidae</taxon>
        <taxon>Heteroderinae</taxon>
        <taxon>Heterodera</taxon>
    </lineage>
</organism>
<comment type="similarity">
    <text evidence="2 6">Belongs to the pecanex family.</text>
</comment>
<feature type="region of interest" description="Disordered" evidence="7">
    <location>
        <begin position="594"/>
        <end position="728"/>
    </location>
</feature>
<dbReference type="Proteomes" id="UP001620645">
    <property type="component" value="Unassembled WGS sequence"/>
</dbReference>